<proteinExistence type="predicted"/>
<dbReference type="AlphaFoldDB" id="A0AAE1UK61"/>
<evidence type="ECO:0000313" key="2">
    <source>
        <dbReference type="EMBL" id="KAK4326852.1"/>
    </source>
</evidence>
<sequence length="87" mass="9455">MVDELNCTFPSDPASPPNPEFPRSTTTIYCLLSSANRTCREETQGFPWDIMTPDGLGLAVGGPGGQERVDGPLLCWRVWRPGRASSS</sequence>
<dbReference type="Proteomes" id="UP001292094">
    <property type="component" value="Unassembled WGS sequence"/>
</dbReference>
<accession>A0AAE1UK61</accession>
<keyword evidence="3" id="KW-1185">Reference proteome</keyword>
<dbReference type="EMBL" id="JAWZYT010000192">
    <property type="protein sequence ID" value="KAK4326852.1"/>
    <property type="molecule type" value="Genomic_DNA"/>
</dbReference>
<organism evidence="2 3">
    <name type="scientific">Petrolisthes manimaculis</name>
    <dbReference type="NCBI Taxonomy" id="1843537"/>
    <lineage>
        <taxon>Eukaryota</taxon>
        <taxon>Metazoa</taxon>
        <taxon>Ecdysozoa</taxon>
        <taxon>Arthropoda</taxon>
        <taxon>Crustacea</taxon>
        <taxon>Multicrustacea</taxon>
        <taxon>Malacostraca</taxon>
        <taxon>Eumalacostraca</taxon>
        <taxon>Eucarida</taxon>
        <taxon>Decapoda</taxon>
        <taxon>Pleocyemata</taxon>
        <taxon>Anomura</taxon>
        <taxon>Galatheoidea</taxon>
        <taxon>Porcellanidae</taxon>
        <taxon>Petrolisthes</taxon>
    </lineage>
</organism>
<name>A0AAE1UK61_9EUCA</name>
<evidence type="ECO:0000313" key="3">
    <source>
        <dbReference type="Proteomes" id="UP001292094"/>
    </source>
</evidence>
<protein>
    <submittedName>
        <fullName evidence="2">Uncharacterized protein</fullName>
    </submittedName>
</protein>
<gene>
    <name evidence="2" type="ORF">Pmani_002652</name>
</gene>
<comment type="caution">
    <text evidence="2">The sequence shown here is derived from an EMBL/GenBank/DDBJ whole genome shotgun (WGS) entry which is preliminary data.</text>
</comment>
<feature type="region of interest" description="Disordered" evidence="1">
    <location>
        <begin position="1"/>
        <end position="21"/>
    </location>
</feature>
<reference evidence="2" key="1">
    <citation type="submission" date="2023-11" db="EMBL/GenBank/DDBJ databases">
        <title>Genome assemblies of two species of porcelain crab, Petrolisthes cinctipes and Petrolisthes manimaculis (Anomura: Porcellanidae).</title>
        <authorList>
            <person name="Angst P."/>
        </authorList>
    </citation>
    <scope>NUCLEOTIDE SEQUENCE</scope>
    <source>
        <strain evidence="2">PB745_02</strain>
        <tissue evidence="2">Gill</tissue>
    </source>
</reference>
<evidence type="ECO:0000256" key="1">
    <source>
        <dbReference type="SAM" id="MobiDB-lite"/>
    </source>
</evidence>